<feature type="region of interest" description="Disordered" evidence="1">
    <location>
        <begin position="1"/>
        <end position="38"/>
    </location>
</feature>
<feature type="compositionally biased region" description="Basic residues" evidence="1">
    <location>
        <begin position="1"/>
        <end position="31"/>
    </location>
</feature>
<evidence type="ECO:0000313" key="2">
    <source>
        <dbReference type="EMBL" id="BAD69101.1"/>
    </source>
</evidence>
<gene>
    <name evidence="2" type="primary">P0649C11.10</name>
</gene>
<accession>Q5VN74</accession>
<reference evidence="3" key="2">
    <citation type="journal article" date="2008" name="Nucleic Acids Res.">
        <title>The rice annotation project database (RAP-DB): 2008 update.</title>
        <authorList>
            <consortium name="The rice annotation project (RAP)"/>
        </authorList>
    </citation>
    <scope>GENOME REANNOTATION</scope>
    <source>
        <strain evidence="3">cv. Nipponbare</strain>
    </source>
</reference>
<dbReference type="Proteomes" id="UP000000763">
    <property type="component" value="Chromosome 6"/>
</dbReference>
<evidence type="ECO:0000256" key="1">
    <source>
        <dbReference type="SAM" id="MobiDB-lite"/>
    </source>
</evidence>
<dbReference type="AlphaFoldDB" id="Q5VN74"/>
<name>Q5VN74_ORYSJ</name>
<proteinExistence type="predicted"/>
<evidence type="ECO:0000313" key="3">
    <source>
        <dbReference type="Proteomes" id="UP000000763"/>
    </source>
</evidence>
<protein>
    <submittedName>
        <fullName evidence="2">Uncharacterized protein</fullName>
    </submittedName>
</protein>
<feature type="region of interest" description="Disordered" evidence="1">
    <location>
        <begin position="66"/>
        <end position="111"/>
    </location>
</feature>
<sequence>MYTRSFRHSSKKTHRGPRVALPHGRHGRRKQPALPLPPSSLCRLAAARAAARTAAAGLRRLRLPLPSAVGGCARQRRPPRSGPPRPDLVGRPPAEGRPKVVAAVGGGGGGD</sequence>
<reference evidence="3" key="1">
    <citation type="journal article" date="2005" name="Nature">
        <title>The map-based sequence of the rice genome.</title>
        <authorList>
            <consortium name="International rice genome sequencing project (IRGSP)"/>
            <person name="Matsumoto T."/>
            <person name="Wu J."/>
            <person name="Kanamori H."/>
            <person name="Katayose Y."/>
            <person name="Fujisawa M."/>
            <person name="Namiki N."/>
            <person name="Mizuno H."/>
            <person name="Yamamoto K."/>
            <person name="Antonio B.A."/>
            <person name="Baba T."/>
            <person name="Sakata K."/>
            <person name="Nagamura Y."/>
            <person name="Aoki H."/>
            <person name="Arikawa K."/>
            <person name="Arita K."/>
            <person name="Bito T."/>
            <person name="Chiden Y."/>
            <person name="Fujitsuka N."/>
            <person name="Fukunaka R."/>
            <person name="Hamada M."/>
            <person name="Harada C."/>
            <person name="Hayashi A."/>
            <person name="Hijishita S."/>
            <person name="Honda M."/>
            <person name="Hosokawa S."/>
            <person name="Ichikawa Y."/>
            <person name="Idonuma A."/>
            <person name="Iijima M."/>
            <person name="Ikeda M."/>
            <person name="Ikeno M."/>
            <person name="Ito K."/>
            <person name="Ito S."/>
            <person name="Ito T."/>
            <person name="Ito Y."/>
            <person name="Ito Y."/>
            <person name="Iwabuchi A."/>
            <person name="Kamiya K."/>
            <person name="Karasawa W."/>
            <person name="Kurita K."/>
            <person name="Katagiri S."/>
            <person name="Kikuta A."/>
            <person name="Kobayashi H."/>
            <person name="Kobayashi N."/>
            <person name="Machita K."/>
            <person name="Maehara T."/>
            <person name="Masukawa M."/>
            <person name="Mizubayashi T."/>
            <person name="Mukai Y."/>
            <person name="Nagasaki H."/>
            <person name="Nagata Y."/>
            <person name="Naito S."/>
            <person name="Nakashima M."/>
            <person name="Nakama Y."/>
            <person name="Nakamichi Y."/>
            <person name="Nakamura M."/>
            <person name="Meguro A."/>
            <person name="Negishi M."/>
            <person name="Ohta I."/>
            <person name="Ohta T."/>
            <person name="Okamoto M."/>
            <person name="Ono N."/>
            <person name="Saji S."/>
            <person name="Sakaguchi M."/>
            <person name="Sakai K."/>
            <person name="Shibata M."/>
            <person name="Shimokawa T."/>
            <person name="Song J."/>
            <person name="Takazaki Y."/>
            <person name="Terasawa K."/>
            <person name="Tsugane M."/>
            <person name="Tsuji K."/>
            <person name="Ueda S."/>
            <person name="Waki K."/>
            <person name="Yamagata H."/>
            <person name="Yamamoto M."/>
            <person name="Yamamoto S."/>
            <person name="Yamane H."/>
            <person name="Yoshiki S."/>
            <person name="Yoshihara R."/>
            <person name="Yukawa K."/>
            <person name="Zhong H."/>
            <person name="Yano M."/>
            <person name="Yuan Q."/>
            <person name="Ouyang S."/>
            <person name="Liu J."/>
            <person name="Jones K.M."/>
            <person name="Gansberger K."/>
            <person name="Moffat K."/>
            <person name="Hill J."/>
            <person name="Bera J."/>
            <person name="Fadrosh D."/>
            <person name="Jin S."/>
            <person name="Johri S."/>
            <person name="Kim M."/>
            <person name="Overton L."/>
            <person name="Reardon M."/>
            <person name="Tsitrin T."/>
            <person name="Vuong H."/>
            <person name="Weaver B."/>
            <person name="Ciecko A."/>
            <person name="Tallon L."/>
            <person name="Jackson J."/>
            <person name="Pai G."/>
            <person name="Aken S.V."/>
            <person name="Utterback T."/>
            <person name="Reidmuller S."/>
            <person name="Feldblyum T."/>
            <person name="Hsiao J."/>
            <person name="Zismann V."/>
            <person name="Iobst S."/>
            <person name="de Vazeille A.R."/>
            <person name="Buell C.R."/>
            <person name="Ying K."/>
            <person name="Li Y."/>
            <person name="Lu T."/>
            <person name="Huang Y."/>
            <person name="Zhao Q."/>
            <person name="Feng Q."/>
            <person name="Zhang L."/>
            <person name="Zhu J."/>
            <person name="Weng Q."/>
            <person name="Mu J."/>
            <person name="Lu Y."/>
            <person name="Fan D."/>
            <person name="Liu Y."/>
            <person name="Guan J."/>
            <person name="Zhang Y."/>
            <person name="Yu S."/>
            <person name="Liu X."/>
            <person name="Zhang Y."/>
            <person name="Hong G."/>
            <person name="Han B."/>
            <person name="Choisne N."/>
            <person name="Demange N."/>
            <person name="Orjeda G."/>
            <person name="Samain S."/>
            <person name="Cattolico L."/>
            <person name="Pelletier E."/>
            <person name="Couloux A."/>
            <person name="Segurens B."/>
            <person name="Wincker P."/>
            <person name="D'Hont A."/>
            <person name="Scarpelli C."/>
            <person name="Weissenbach J."/>
            <person name="Salanoubat M."/>
            <person name="Quetier F."/>
            <person name="Yu Y."/>
            <person name="Kim H.R."/>
            <person name="Rambo T."/>
            <person name="Currie J."/>
            <person name="Collura K."/>
            <person name="Luo M."/>
            <person name="Yang T."/>
            <person name="Ammiraju J.S.S."/>
            <person name="Engler F."/>
            <person name="Soderlund C."/>
            <person name="Wing R.A."/>
            <person name="Palmer L.E."/>
            <person name="de la Bastide M."/>
            <person name="Spiegel L."/>
            <person name="Nascimento L."/>
            <person name="Zutavern T."/>
            <person name="O'Shaughnessy A."/>
            <person name="Dike S."/>
            <person name="Dedhia N."/>
            <person name="Preston R."/>
            <person name="Balija V."/>
            <person name="McCombie W.R."/>
            <person name="Chow T."/>
            <person name="Chen H."/>
            <person name="Chung M."/>
            <person name="Chen C."/>
            <person name="Shaw J."/>
            <person name="Wu H."/>
            <person name="Hsiao K."/>
            <person name="Chao Y."/>
            <person name="Chu M."/>
            <person name="Cheng C."/>
            <person name="Hour A."/>
            <person name="Lee P."/>
            <person name="Lin S."/>
            <person name="Lin Y."/>
            <person name="Liou J."/>
            <person name="Liu S."/>
            <person name="Hsing Y."/>
            <person name="Raghuvanshi S."/>
            <person name="Mohanty A."/>
            <person name="Bharti A.K."/>
            <person name="Gaur A."/>
            <person name="Gupta V."/>
            <person name="Kumar D."/>
            <person name="Ravi V."/>
            <person name="Vij S."/>
            <person name="Kapur A."/>
            <person name="Khurana P."/>
            <person name="Khurana P."/>
            <person name="Khurana J.P."/>
            <person name="Tyagi A.K."/>
            <person name="Gaikwad K."/>
            <person name="Singh A."/>
            <person name="Dalal V."/>
            <person name="Srivastava S."/>
            <person name="Dixit A."/>
            <person name="Pal A.K."/>
            <person name="Ghazi I.A."/>
            <person name="Yadav M."/>
            <person name="Pandit A."/>
            <person name="Bhargava A."/>
            <person name="Sureshbabu K."/>
            <person name="Batra K."/>
            <person name="Sharma T.R."/>
            <person name="Mohapatra T."/>
            <person name="Singh N.K."/>
            <person name="Messing J."/>
            <person name="Nelson A.B."/>
            <person name="Fuks G."/>
            <person name="Kavchok S."/>
            <person name="Keizer G."/>
            <person name="Linton E."/>
            <person name="Llaca V."/>
            <person name="Song R."/>
            <person name="Tanyolac B."/>
            <person name="Young S."/>
            <person name="Ho-Il K."/>
            <person name="Hahn J.H."/>
            <person name="Sangsakoo G."/>
            <person name="Vanavichit A."/>
            <person name="de Mattos Luiz.A.T."/>
            <person name="Zimmer P.D."/>
            <person name="Malone G."/>
            <person name="Dellagostin O."/>
            <person name="de Oliveira A.C."/>
            <person name="Bevan M."/>
            <person name="Bancroft I."/>
            <person name="Minx P."/>
            <person name="Cordum H."/>
            <person name="Wilson R."/>
            <person name="Cheng Z."/>
            <person name="Jin W."/>
            <person name="Jiang J."/>
            <person name="Leong S.A."/>
            <person name="Iwama H."/>
            <person name="Gojobori T."/>
            <person name="Itoh T."/>
            <person name="Niimura Y."/>
            <person name="Fujii Y."/>
            <person name="Habara T."/>
            <person name="Sakai H."/>
            <person name="Sato Y."/>
            <person name="Wilson G."/>
            <person name="Kumar K."/>
            <person name="McCouch S."/>
            <person name="Juretic N."/>
            <person name="Hoen D."/>
            <person name="Wright S."/>
            <person name="Bruskiewich R."/>
            <person name="Bureau T."/>
            <person name="Miyao A."/>
            <person name="Hirochika H."/>
            <person name="Nishikawa T."/>
            <person name="Kadowaki K."/>
            <person name="Sugiura M."/>
            <person name="Burr B."/>
            <person name="Sasaki T."/>
        </authorList>
    </citation>
    <scope>NUCLEOTIDE SEQUENCE [LARGE SCALE GENOMIC DNA]</scope>
    <source>
        <strain evidence="3">cv. Nipponbare</strain>
    </source>
</reference>
<dbReference type="EMBL" id="AP005659">
    <property type="protein sequence ID" value="BAD69101.1"/>
    <property type="molecule type" value="Genomic_DNA"/>
</dbReference>
<organism evidence="2 3">
    <name type="scientific">Oryza sativa subsp. japonica</name>
    <name type="common">Rice</name>
    <dbReference type="NCBI Taxonomy" id="39947"/>
    <lineage>
        <taxon>Eukaryota</taxon>
        <taxon>Viridiplantae</taxon>
        <taxon>Streptophyta</taxon>
        <taxon>Embryophyta</taxon>
        <taxon>Tracheophyta</taxon>
        <taxon>Spermatophyta</taxon>
        <taxon>Magnoliopsida</taxon>
        <taxon>Liliopsida</taxon>
        <taxon>Poales</taxon>
        <taxon>Poaceae</taxon>
        <taxon>BOP clade</taxon>
        <taxon>Oryzoideae</taxon>
        <taxon>Oryzeae</taxon>
        <taxon>Oryzinae</taxon>
        <taxon>Oryza</taxon>
        <taxon>Oryza sativa</taxon>
    </lineage>
</organism>